<feature type="non-terminal residue" evidence="1">
    <location>
        <position position="1"/>
    </location>
</feature>
<gene>
    <name evidence="1" type="ORF">D5086_031085</name>
</gene>
<keyword evidence="2" id="KW-1185">Reference proteome</keyword>
<accession>A0ACC4AQA9</accession>
<proteinExistence type="predicted"/>
<dbReference type="EMBL" id="RCHU02000017">
    <property type="protein sequence ID" value="KAL3568434.1"/>
    <property type="molecule type" value="Genomic_DNA"/>
</dbReference>
<comment type="caution">
    <text evidence="1">The sequence shown here is derived from an EMBL/GenBank/DDBJ whole genome shotgun (WGS) entry which is preliminary data.</text>
</comment>
<organism evidence="1 2">
    <name type="scientific">Populus alba</name>
    <name type="common">White poplar</name>
    <dbReference type="NCBI Taxonomy" id="43335"/>
    <lineage>
        <taxon>Eukaryota</taxon>
        <taxon>Viridiplantae</taxon>
        <taxon>Streptophyta</taxon>
        <taxon>Embryophyta</taxon>
        <taxon>Tracheophyta</taxon>
        <taxon>Spermatophyta</taxon>
        <taxon>Magnoliopsida</taxon>
        <taxon>eudicotyledons</taxon>
        <taxon>Gunneridae</taxon>
        <taxon>Pentapetalae</taxon>
        <taxon>rosids</taxon>
        <taxon>fabids</taxon>
        <taxon>Malpighiales</taxon>
        <taxon>Salicaceae</taxon>
        <taxon>Saliceae</taxon>
        <taxon>Populus</taxon>
    </lineage>
</organism>
<name>A0ACC4AQA9_POPAL</name>
<protein>
    <submittedName>
        <fullName evidence="1">Uncharacterized protein</fullName>
    </submittedName>
</protein>
<reference evidence="1 2" key="1">
    <citation type="journal article" date="2024" name="Plant Biotechnol. J.">
        <title>Genome and CRISPR/Cas9 system of a widespread forest tree (Populus alba) in the world.</title>
        <authorList>
            <person name="Liu Y.J."/>
            <person name="Jiang P.F."/>
            <person name="Han X.M."/>
            <person name="Li X.Y."/>
            <person name="Wang H.M."/>
            <person name="Wang Y.J."/>
            <person name="Wang X.X."/>
            <person name="Zeng Q.Y."/>
        </authorList>
    </citation>
    <scope>NUCLEOTIDE SEQUENCE [LARGE SCALE GENOMIC DNA]</scope>
    <source>
        <strain evidence="2">cv. PAL-ZL1</strain>
    </source>
</reference>
<evidence type="ECO:0000313" key="1">
    <source>
        <dbReference type="EMBL" id="KAL3568434.1"/>
    </source>
</evidence>
<dbReference type="Proteomes" id="UP000309997">
    <property type="component" value="Unassembled WGS sequence"/>
</dbReference>
<evidence type="ECO:0000313" key="2">
    <source>
        <dbReference type="Proteomes" id="UP000309997"/>
    </source>
</evidence>
<sequence>HITSNPTHAIWSPCNCRKDSRLNLLPETRFYGCKNEPASITGIVVACVCFFVPAFAVPSEIRSAEQSIVLSVNMFFAFSIAQLFLPMLSLMKCGLFIFFASFVAIMTSSFIPFLPERKHVPIEEMYKVWKEHLFWRKYMPVDDPRANVTSNGEPYFRHPTGRHFVLKLQSSRFSNSKHVNCHFMSY</sequence>